<evidence type="ECO:0000256" key="2">
    <source>
        <dbReference type="SAM" id="Phobius"/>
    </source>
</evidence>
<dbReference type="AlphaFoldDB" id="A0A1I8AIN9"/>
<feature type="transmembrane region" description="Helical" evidence="2">
    <location>
        <begin position="98"/>
        <end position="116"/>
    </location>
</feature>
<dbReference type="WBParaSite" id="L893_g6360.t1">
    <property type="protein sequence ID" value="L893_g6360.t1"/>
    <property type="gene ID" value="L893_g6360"/>
</dbReference>
<feature type="region of interest" description="Disordered" evidence="1">
    <location>
        <begin position="368"/>
        <end position="390"/>
    </location>
</feature>
<protein>
    <submittedName>
        <fullName evidence="4">Transmembrane protein</fullName>
    </submittedName>
</protein>
<sequence>MRKLNSLIFQSAKGTRSARIIIFHVPNLSALEIGDRSRTGRGRPHHLSPETLTNPDINIARSVGALLHPFNSLDSLARHNAWPTPFIRKCTACPNRCSLMRIFYSLLVALLIPLAWTATGREDHIVPSNSAIYKSWTSSSNSDYNKVKITDQMIFGFKVDNTSSPFRLNLRVFNKTYCERIRICLPFENAQVYQVGKRYSLCGNDMMLDFNYAENKLMSTAGQMTLNGNFSDNDVITFLPNGNITLHGRKSASVISQGKSSTFFTILSKDQEFNFTILQDRHRCLAQLRDMDESAAQLVALYRILPIYMQAREGYNIWVALLGAICGSLCGGIVMIFIQMQCRYVLYYGYYKSFHTVYAFHPRTQGCAESPEAGGSRDGVKTEKSISEKP</sequence>
<reference evidence="4" key="1">
    <citation type="submission" date="2016-11" db="UniProtKB">
        <authorList>
            <consortium name="WormBaseParasite"/>
        </authorList>
    </citation>
    <scope>IDENTIFICATION</scope>
</reference>
<dbReference type="Proteomes" id="UP000095287">
    <property type="component" value="Unplaced"/>
</dbReference>
<keyword evidence="2" id="KW-1133">Transmembrane helix</keyword>
<feature type="compositionally biased region" description="Basic and acidic residues" evidence="1">
    <location>
        <begin position="378"/>
        <end position="390"/>
    </location>
</feature>
<keyword evidence="2" id="KW-0472">Membrane</keyword>
<feature type="transmembrane region" description="Helical" evidence="2">
    <location>
        <begin position="315"/>
        <end position="338"/>
    </location>
</feature>
<name>A0A1I8AIN9_9BILA</name>
<evidence type="ECO:0000313" key="3">
    <source>
        <dbReference type="Proteomes" id="UP000095287"/>
    </source>
</evidence>
<keyword evidence="2" id="KW-0812">Transmembrane</keyword>
<accession>A0A1I8AIN9</accession>
<evidence type="ECO:0000313" key="4">
    <source>
        <dbReference type="WBParaSite" id="L893_g6360.t1"/>
    </source>
</evidence>
<organism evidence="3 4">
    <name type="scientific">Steinernema glaseri</name>
    <dbReference type="NCBI Taxonomy" id="37863"/>
    <lineage>
        <taxon>Eukaryota</taxon>
        <taxon>Metazoa</taxon>
        <taxon>Ecdysozoa</taxon>
        <taxon>Nematoda</taxon>
        <taxon>Chromadorea</taxon>
        <taxon>Rhabditida</taxon>
        <taxon>Tylenchina</taxon>
        <taxon>Panagrolaimomorpha</taxon>
        <taxon>Strongyloidoidea</taxon>
        <taxon>Steinernematidae</taxon>
        <taxon>Steinernema</taxon>
    </lineage>
</organism>
<evidence type="ECO:0000256" key="1">
    <source>
        <dbReference type="SAM" id="MobiDB-lite"/>
    </source>
</evidence>
<keyword evidence="3" id="KW-1185">Reference proteome</keyword>
<proteinExistence type="predicted"/>